<dbReference type="AlphaFoldDB" id="A0A5K1JTD7"/>
<dbReference type="GO" id="GO:0090524">
    <property type="term" value="F:cytochrome-b5 reductase activity, acting on NADH"/>
    <property type="evidence" value="ECO:0007669"/>
    <property type="project" value="UniProtKB-EC"/>
</dbReference>
<keyword evidence="7" id="KW-0560">Oxidoreductase</keyword>
<evidence type="ECO:0000256" key="4">
    <source>
        <dbReference type="PROSITE-ProRule" id="PRU00042"/>
    </source>
</evidence>
<gene>
    <name evidence="7" type="primary">F9X691</name>
</gene>
<dbReference type="GO" id="GO:0000981">
    <property type="term" value="F:DNA-binding transcription factor activity, RNA polymerase II-specific"/>
    <property type="evidence" value="ECO:0007669"/>
    <property type="project" value="TreeGrafter"/>
</dbReference>
<dbReference type="Gene3D" id="3.30.160.60">
    <property type="entry name" value="Classic Zinc Finger"/>
    <property type="match status" value="1"/>
</dbReference>
<evidence type="ECO:0000256" key="5">
    <source>
        <dbReference type="SAM" id="Coils"/>
    </source>
</evidence>
<accession>A0A5K1JTD7</accession>
<dbReference type="GO" id="GO:0008270">
    <property type="term" value="F:zinc ion binding"/>
    <property type="evidence" value="ECO:0007669"/>
    <property type="project" value="UniProtKB-KW"/>
</dbReference>
<protein>
    <submittedName>
        <fullName evidence="7">NADH-cytochrome b5 reductase (EC)</fullName>
        <ecNumber evidence="7">1.6.2.2</ecNumber>
    </submittedName>
</protein>
<keyword evidence="5" id="KW-0175">Coiled coil</keyword>
<evidence type="ECO:0000256" key="1">
    <source>
        <dbReference type="ARBA" id="ARBA00022723"/>
    </source>
</evidence>
<dbReference type="PANTHER" id="PTHR23235:SF120">
    <property type="entry name" value="KRUPPEL-LIKE FACTOR 15"/>
    <property type="match status" value="1"/>
</dbReference>
<sequence>MADVPYDYSFVPPANHTNNPNSGLLHARSLSIHCYPPYQHIREPISHFDPFADAPRSAHNDPGFLPTLEFRVPILPQAFHLPQEYHSRPRPALPSWLRSRYDDHVTGVQGKGILSQTPAPTTHSVPLSVPVSLGLPVALPVAVPVPLSFGPNSPGVADLPFPDYPTTTSQGDDIALKTETPPLALRDITSTEPPTKDIPPYPSPVVAQDYPDLFAPTLSQSDEVSHDATFAVYAQSQVPMPPWSPPASSLPSLSYGSPSSSEHSYTLSVKELPFDGNLRLSLSPPPFTMRKVNEDTLSMTPTLGIIVDVNMREQALAEQEPVLCVNPADIMAGFIRSSGPSPEASPKLDDDNDYAMVARSQPALVSHTSSAGVSNGPSGIPARQLSPLQDYNVHFPAEALVDSQNFPEEAISAIVSVLKSSSTNSEVAPPASVCPGSTVPSETFGAGCEVVAPRPVHAQSGHTYPGSDLGMLRPDLVGPSGGIAAAGPSNTCRNRVPLGDIRAVQLQYTSPPYVSYPPAFPNTPSYAFPPPPPVPQQLHAPLVDPPKPVLNAHVGIQLEELRQRAAEYRAQHPSAELDKAFLQSFAGRLSARGELLDDYRCYVVGCGQRNKRRDHILVHVGSHVEHRPWACQHCGMKFLRKNECKRHESSHEGRKPFSCQICAPFQDRSFVRQDLLKRHLRVSHGVHDTMRKRSQYKKDDVEYWP</sequence>
<keyword evidence="1" id="KW-0479">Metal-binding</keyword>
<dbReference type="PROSITE" id="PS00028">
    <property type="entry name" value="ZINC_FINGER_C2H2_1"/>
    <property type="match status" value="1"/>
</dbReference>
<feature type="domain" description="C2H2-type" evidence="6">
    <location>
        <begin position="629"/>
        <end position="656"/>
    </location>
</feature>
<evidence type="ECO:0000313" key="7">
    <source>
        <dbReference type="EMBL" id="VWO95215.1"/>
    </source>
</evidence>
<dbReference type="EMBL" id="LR724608">
    <property type="protein sequence ID" value="VWO95215.1"/>
    <property type="molecule type" value="Genomic_DNA"/>
</dbReference>
<dbReference type="PROSITE" id="PS50157">
    <property type="entry name" value="ZINC_FINGER_C2H2_2"/>
    <property type="match status" value="2"/>
</dbReference>
<dbReference type="SMART" id="SM00355">
    <property type="entry name" value="ZnF_C2H2"/>
    <property type="match status" value="3"/>
</dbReference>
<reference evidence="7" key="1">
    <citation type="submission" date="2019-10" db="EMBL/GenBank/DDBJ databases">
        <authorList>
            <person name="Nor Muhammad N."/>
        </authorList>
    </citation>
    <scope>NUCLEOTIDE SEQUENCE</scope>
</reference>
<feature type="domain" description="C2H2-type" evidence="6">
    <location>
        <begin position="599"/>
        <end position="628"/>
    </location>
</feature>
<organism evidence="7">
    <name type="scientific">Ganoderma boninense</name>
    <dbReference type="NCBI Taxonomy" id="34458"/>
    <lineage>
        <taxon>Eukaryota</taxon>
        <taxon>Fungi</taxon>
        <taxon>Dikarya</taxon>
        <taxon>Basidiomycota</taxon>
        <taxon>Agaricomycotina</taxon>
        <taxon>Agaricomycetes</taxon>
        <taxon>Polyporales</taxon>
        <taxon>Polyporaceae</taxon>
        <taxon>Ganoderma</taxon>
    </lineage>
</organism>
<dbReference type="EC" id="1.6.2.2" evidence="7"/>
<keyword evidence="3" id="KW-0862">Zinc</keyword>
<proteinExistence type="predicted"/>
<name>A0A5K1JTD7_9APHY</name>
<evidence type="ECO:0000256" key="2">
    <source>
        <dbReference type="ARBA" id="ARBA00022771"/>
    </source>
</evidence>
<keyword evidence="2 4" id="KW-0863">Zinc-finger</keyword>
<evidence type="ECO:0000259" key="6">
    <source>
        <dbReference type="PROSITE" id="PS50157"/>
    </source>
</evidence>
<feature type="coiled-coil region" evidence="5">
    <location>
        <begin position="551"/>
        <end position="578"/>
    </location>
</feature>
<dbReference type="SUPFAM" id="SSF57667">
    <property type="entry name" value="beta-beta-alpha zinc fingers"/>
    <property type="match status" value="1"/>
</dbReference>
<dbReference type="InterPro" id="IPR036236">
    <property type="entry name" value="Znf_C2H2_sf"/>
</dbReference>
<dbReference type="PANTHER" id="PTHR23235">
    <property type="entry name" value="KRUEPPEL-LIKE TRANSCRIPTION FACTOR"/>
    <property type="match status" value="1"/>
</dbReference>
<dbReference type="GO" id="GO:0000978">
    <property type="term" value="F:RNA polymerase II cis-regulatory region sequence-specific DNA binding"/>
    <property type="evidence" value="ECO:0007669"/>
    <property type="project" value="TreeGrafter"/>
</dbReference>
<dbReference type="InterPro" id="IPR013087">
    <property type="entry name" value="Znf_C2H2_type"/>
</dbReference>
<evidence type="ECO:0000256" key="3">
    <source>
        <dbReference type="ARBA" id="ARBA00022833"/>
    </source>
</evidence>